<keyword evidence="1" id="KW-0472">Membrane</keyword>
<dbReference type="Proteomes" id="UP000235703">
    <property type="component" value="Unassembled WGS sequence"/>
</dbReference>
<keyword evidence="1" id="KW-1133">Transmembrane helix</keyword>
<feature type="transmembrane region" description="Helical" evidence="1">
    <location>
        <begin position="12"/>
        <end position="34"/>
    </location>
</feature>
<evidence type="ECO:0000256" key="1">
    <source>
        <dbReference type="SAM" id="Phobius"/>
    </source>
</evidence>
<organism evidence="2 3">
    <name type="scientific">Brevibacterium luteolum</name>
    <dbReference type="NCBI Taxonomy" id="199591"/>
    <lineage>
        <taxon>Bacteria</taxon>
        <taxon>Bacillati</taxon>
        <taxon>Actinomycetota</taxon>
        <taxon>Actinomycetes</taxon>
        <taxon>Micrococcales</taxon>
        <taxon>Brevibacteriaceae</taxon>
        <taxon>Brevibacterium</taxon>
    </lineage>
</organism>
<proteinExistence type="predicted"/>
<dbReference type="OrthoDB" id="5171895at2"/>
<evidence type="ECO:0000313" key="3">
    <source>
        <dbReference type="Proteomes" id="UP000235703"/>
    </source>
</evidence>
<keyword evidence="1" id="KW-0812">Transmembrane</keyword>
<dbReference type="RefSeq" id="WP_102162393.1">
    <property type="nucleotide sequence ID" value="NZ_JBIQEQ010000002.1"/>
</dbReference>
<accession>A0A2N6PG27</accession>
<dbReference type="EMBL" id="PNFZ01000005">
    <property type="protein sequence ID" value="PMB97636.1"/>
    <property type="molecule type" value="Genomic_DNA"/>
</dbReference>
<comment type="caution">
    <text evidence="2">The sequence shown here is derived from an EMBL/GenBank/DDBJ whole genome shotgun (WGS) entry which is preliminary data.</text>
</comment>
<sequence length="192" mass="20788">MASSTRRPQLIGPAIGFSITAAILAAVFVVVWAIGAMGVTGPTIVRQWELSHVDRLNSSQLEHAETIISVGRDADLPDDAIVIALMTALQESSLRNLDYGDRDSLGLFQQRPSQGWGTPEEVQDPVWAAQSFYGVNPKGRNPGLVHISGWESMTPNEAAQAVQRSGFPHAYGRWQSLAEEILESHDTVTASP</sequence>
<evidence type="ECO:0000313" key="2">
    <source>
        <dbReference type="EMBL" id="PMB97636.1"/>
    </source>
</evidence>
<keyword evidence="3" id="KW-1185">Reference proteome</keyword>
<gene>
    <name evidence="2" type="ORF">CJ198_09505</name>
</gene>
<reference evidence="2 3" key="1">
    <citation type="submission" date="2017-09" db="EMBL/GenBank/DDBJ databases">
        <title>Bacterial strain isolated from the female urinary microbiota.</title>
        <authorList>
            <person name="Thomas-White K."/>
            <person name="Kumar N."/>
            <person name="Forster S."/>
            <person name="Putonti C."/>
            <person name="Lawley T."/>
            <person name="Wolfe A.J."/>
        </authorList>
    </citation>
    <scope>NUCLEOTIDE SEQUENCE [LARGE SCALE GENOMIC DNA]</scope>
    <source>
        <strain evidence="2 3">UMB0680</strain>
    </source>
</reference>
<name>A0A2N6PG27_9MICO</name>
<protein>
    <submittedName>
        <fullName evidence="2">Peptidoglycan-binding protein</fullName>
    </submittedName>
</protein>
<dbReference type="AlphaFoldDB" id="A0A2N6PG27"/>